<dbReference type="PANTHER" id="PTHR35043:SF7">
    <property type="entry name" value="TRANSCRIPTION FACTOR DOMAIN-CONTAINING PROTEIN"/>
    <property type="match status" value="1"/>
</dbReference>
<dbReference type="Proteomes" id="UP000077266">
    <property type="component" value="Unassembled WGS sequence"/>
</dbReference>
<evidence type="ECO:0000313" key="2">
    <source>
        <dbReference type="EMBL" id="KZW01082.1"/>
    </source>
</evidence>
<protein>
    <submittedName>
        <fullName evidence="2">Uncharacterized protein</fullName>
    </submittedName>
</protein>
<sequence>MLVMTALGQLLVARELLGYSRTYLPASKASPTSAWHHCVTIWQRWLRHAFCFMRLLHLEGDTPLGTYAERRIPDREQRDAAAGDRVRTHQWTLVHGFYAAMGGFVFETAPGDPFLPLADTRMVISRAGVKYLMERAPELIPDIAAVDIADRSKAGATGKALLCCQVLYFCGSCVARLRQSLPLSLLEITTIAHSLCALLAYAMWWYKPQDVEQPTLISGEQARQLCALMFMSSNTELYYPLGVGTSHLWPSEIEYLTTSPCSDAEAARDRGTTDHLHPLRFSPHKPFLGFSPKSPEAIYKFLSGYAPPDIKSPYTTSLAPWYLRLAIPWYLPPTRSIDWTLDQRDITRFDLARRALSSYSAPYHPSTSWHERSPLVHIRQQLSQPLARLPRACLCIVPGVLALVYGFPHVLAWWGEFPDAPARITWRMACGAVIITPAISFIVLWIRTRTDLNATQVMILYLCPGLALACPLIYLVASGFLVYESFRQLFALPSAAYLEAHATFYWPHFS</sequence>
<name>A0A165NQM3_EXIGL</name>
<evidence type="ECO:0000256" key="1">
    <source>
        <dbReference type="SAM" id="Phobius"/>
    </source>
</evidence>
<reference evidence="2 3" key="1">
    <citation type="journal article" date="2016" name="Mol. Biol. Evol.">
        <title>Comparative Genomics of Early-Diverging Mushroom-Forming Fungi Provides Insights into the Origins of Lignocellulose Decay Capabilities.</title>
        <authorList>
            <person name="Nagy L.G."/>
            <person name="Riley R."/>
            <person name="Tritt A."/>
            <person name="Adam C."/>
            <person name="Daum C."/>
            <person name="Floudas D."/>
            <person name="Sun H."/>
            <person name="Yadav J.S."/>
            <person name="Pangilinan J."/>
            <person name="Larsson K.H."/>
            <person name="Matsuura K."/>
            <person name="Barry K."/>
            <person name="Labutti K."/>
            <person name="Kuo R."/>
            <person name="Ohm R.A."/>
            <person name="Bhattacharya S.S."/>
            <person name="Shirouzu T."/>
            <person name="Yoshinaga Y."/>
            <person name="Martin F.M."/>
            <person name="Grigoriev I.V."/>
            <person name="Hibbett D.S."/>
        </authorList>
    </citation>
    <scope>NUCLEOTIDE SEQUENCE [LARGE SCALE GENOMIC DNA]</scope>
    <source>
        <strain evidence="2 3">HHB12029</strain>
    </source>
</reference>
<dbReference type="EMBL" id="KV425896">
    <property type="protein sequence ID" value="KZW01082.1"/>
    <property type="molecule type" value="Genomic_DNA"/>
</dbReference>
<keyword evidence="1" id="KW-0472">Membrane</keyword>
<dbReference type="STRING" id="1314781.A0A165NQM3"/>
<dbReference type="InParanoid" id="A0A165NQM3"/>
<feature type="transmembrane region" description="Helical" evidence="1">
    <location>
        <begin position="183"/>
        <end position="206"/>
    </location>
</feature>
<accession>A0A165NQM3</accession>
<dbReference type="PANTHER" id="PTHR35043">
    <property type="entry name" value="TRANSCRIPTION FACTOR DOMAIN-CONTAINING PROTEIN"/>
    <property type="match status" value="1"/>
</dbReference>
<gene>
    <name evidence="2" type="ORF">EXIGLDRAFT_761092</name>
</gene>
<feature type="transmembrane region" description="Helical" evidence="1">
    <location>
        <begin position="392"/>
        <end position="414"/>
    </location>
</feature>
<proteinExistence type="predicted"/>
<organism evidence="2 3">
    <name type="scientific">Exidia glandulosa HHB12029</name>
    <dbReference type="NCBI Taxonomy" id="1314781"/>
    <lineage>
        <taxon>Eukaryota</taxon>
        <taxon>Fungi</taxon>
        <taxon>Dikarya</taxon>
        <taxon>Basidiomycota</taxon>
        <taxon>Agaricomycotina</taxon>
        <taxon>Agaricomycetes</taxon>
        <taxon>Auriculariales</taxon>
        <taxon>Exidiaceae</taxon>
        <taxon>Exidia</taxon>
    </lineage>
</organism>
<dbReference type="AlphaFoldDB" id="A0A165NQM3"/>
<keyword evidence="1" id="KW-0812">Transmembrane</keyword>
<dbReference type="OrthoDB" id="2802791at2759"/>
<keyword evidence="1" id="KW-1133">Transmembrane helix</keyword>
<evidence type="ECO:0000313" key="3">
    <source>
        <dbReference type="Proteomes" id="UP000077266"/>
    </source>
</evidence>
<feature type="transmembrane region" description="Helical" evidence="1">
    <location>
        <begin position="458"/>
        <end position="483"/>
    </location>
</feature>
<feature type="transmembrane region" description="Helical" evidence="1">
    <location>
        <begin position="426"/>
        <end position="446"/>
    </location>
</feature>
<keyword evidence="3" id="KW-1185">Reference proteome</keyword>